<keyword evidence="4" id="KW-0274">FAD</keyword>
<keyword evidence="10" id="KW-1185">Reference proteome</keyword>
<evidence type="ECO:0000256" key="1">
    <source>
        <dbReference type="ARBA" id="ARBA00001974"/>
    </source>
</evidence>
<dbReference type="Proteomes" id="UP000469385">
    <property type="component" value="Unassembled WGS sequence"/>
</dbReference>
<dbReference type="InterPro" id="IPR006076">
    <property type="entry name" value="FAD-dep_OxRdtase"/>
</dbReference>
<reference evidence="9 10" key="1">
    <citation type="submission" date="2019-12" db="EMBL/GenBank/DDBJ databases">
        <authorList>
            <person name="Huq M.A."/>
        </authorList>
    </citation>
    <scope>NUCLEOTIDE SEQUENCE [LARGE SCALE GENOMIC DNA]</scope>
    <source>
        <strain evidence="9 10">MAH-25</strain>
    </source>
</reference>
<dbReference type="RefSeq" id="WP_157397486.1">
    <property type="nucleotide sequence ID" value="NZ_WSEL01000003.1"/>
</dbReference>
<dbReference type="Pfam" id="PF05199">
    <property type="entry name" value="GMC_oxred_C"/>
    <property type="match status" value="1"/>
</dbReference>
<comment type="similarity">
    <text evidence="2">Belongs to the GMC oxidoreductase family.</text>
</comment>
<feature type="transmembrane region" description="Helical" evidence="6">
    <location>
        <begin position="12"/>
        <end position="34"/>
    </location>
</feature>
<keyword evidence="6" id="KW-1133">Transmembrane helix</keyword>
<organism evidence="9 10">
    <name type="scientific">Ramlibacter pinisoli</name>
    <dbReference type="NCBI Taxonomy" id="2682844"/>
    <lineage>
        <taxon>Bacteria</taxon>
        <taxon>Pseudomonadati</taxon>
        <taxon>Pseudomonadota</taxon>
        <taxon>Betaproteobacteria</taxon>
        <taxon>Burkholderiales</taxon>
        <taxon>Comamonadaceae</taxon>
        <taxon>Ramlibacter</taxon>
    </lineage>
</organism>
<keyword evidence="6" id="KW-0472">Membrane</keyword>
<dbReference type="InterPro" id="IPR051473">
    <property type="entry name" value="P2Ox-like"/>
</dbReference>
<dbReference type="SUPFAM" id="SSF51905">
    <property type="entry name" value="FAD/NAD(P)-binding domain"/>
    <property type="match status" value="1"/>
</dbReference>
<dbReference type="PANTHER" id="PTHR42784">
    <property type="entry name" value="PYRANOSE 2-OXIDASE"/>
    <property type="match status" value="1"/>
</dbReference>
<evidence type="ECO:0000313" key="9">
    <source>
        <dbReference type="EMBL" id="MVQ29485.1"/>
    </source>
</evidence>
<accession>A0A6N8ISC8</accession>
<feature type="domain" description="FAD dependent oxidoreductase" evidence="7">
    <location>
        <begin position="17"/>
        <end position="236"/>
    </location>
</feature>
<proteinExistence type="inferred from homology"/>
<evidence type="ECO:0000256" key="6">
    <source>
        <dbReference type="SAM" id="Phobius"/>
    </source>
</evidence>
<evidence type="ECO:0000256" key="4">
    <source>
        <dbReference type="ARBA" id="ARBA00022827"/>
    </source>
</evidence>
<evidence type="ECO:0000256" key="5">
    <source>
        <dbReference type="ARBA" id="ARBA00023002"/>
    </source>
</evidence>
<dbReference type="Pfam" id="PF01266">
    <property type="entry name" value="DAO"/>
    <property type="match status" value="1"/>
</dbReference>
<sequence length="553" mass="59117">MRDRASRIPRGGVLHADVCVVGAGPAGITVALALSGKGLSVLLLEAGEQPLDARAQALYAGEVAPGRPHPPPDSGRARGLGGTSALWHGRCVPLDPIDFESRAHVPHSGWPISHGGLQPWYAKANAWLEAGRYDYDARTALPGTPPLAPALDGTAVQAYAIDRWSCPTDFGRRYGRRLEVAPDVRVVTGAHCTGVRLDTGAGAVRLLDVATLGGNRFQVAAHAVVLAAGALETARLLLASNDVMPQGVGNRYDVVGRYLQCRLAGRVGTLVLHGSGDPQPVLAADGVPCTPRLGLEAPYQRDLGLLNAALRLESPQAADPAHGSAVLSGRFLLQALRREADHGEVPVSPELLGSHLLNLLREPVANARWLHEVAQRRLAARHLPPPLPPTRTRRFTIAVQAEQQPLASSRVLLGAEPDALGMRRLRVDWRHCLADIESVSRTLEMAGLEFARTEAGRLVFDRERLAHDLLQDGPPPGLHVGTARMGRDPATSVVDPECRVHGVRNLYVAGAAVFPTCGHADPMLTLVALSLRLAERLVQRLQPRRAATEEVFA</sequence>
<evidence type="ECO:0000256" key="3">
    <source>
        <dbReference type="ARBA" id="ARBA00022630"/>
    </source>
</evidence>
<protein>
    <submittedName>
        <fullName evidence="9">FAD-dependent oxidoreductase</fullName>
    </submittedName>
</protein>
<dbReference type="AlphaFoldDB" id="A0A6N8ISC8"/>
<keyword evidence="3" id="KW-0285">Flavoprotein</keyword>
<comment type="cofactor">
    <cofactor evidence="1">
        <name>FAD</name>
        <dbReference type="ChEBI" id="CHEBI:57692"/>
    </cofactor>
</comment>
<keyword evidence="5" id="KW-0560">Oxidoreductase</keyword>
<evidence type="ECO:0000259" key="8">
    <source>
        <dbReference type="Pfam" id="PF05199"/>
    </source>
</evidence>
<evidence type="ECO:0000256" key="2">
    <source>
        <dbReference type="ARBA" id="ARBA00010790"/>
    </source>
</evidence>
<dbReference type="InterPro" id="IPR036188">
    <property type="entry name" value="FAD/NAD-bd_sf"/>
</dbReference>
<feature type="domain" description="Glucose-methanol-choline oxidoreductase C-terminal" evidence="8">
    <location>
        <begin position="409"/>
        <end position="529"/>
    </location>
</feature>
<dbReference type="EMBL" id="WSEL01000003">
    <property type="protein sequence ID" value="MVQ29485.1"/>
    <property type="molecule type" value="Genomic_DNA"/>
</dbReference>
<name>A0A6N8ISC8_9BURK</name>
<keyword evidence="6" id="KW-0812">Transmembrane</keyword>
<gene>
    <name evidence="9" type="ORF">GON04_08500</name>
</gene>
<evidence type="ECO:0000259" key="7">
    <source>
        <dbReference type="Pfam" id="PF01266"/>
    </source>
</evidence>
<dbReference type="PANTHER" id="PTHR42784:SF1">
    <property type="entry name" value="PYRANOSE 2-OXIDASE"/>
    <property type="match status" value="1"/>
</dbReference>
<dbReference type="InterPro" id="IPR007867">
    <property type="entry name" value="GMC_OxRtase_C"/>
</dbReference>
<dbReference type="GO" id="GO:0016614">
    <property type="term" value="F:oxidoreductase activity, acting on CH-OH group of donors"/>
    <property type="evidence" value="ECO:0007669"/>
    <property type="project" value="InterPro"/>
</dbReference>
<evidence type="ECO:0000313" key="10">
    <source>
        <dbReference type="Proteomes" id="UP000469385"/>
    </source>
</evidence>
<dbReference type="Gene3D" id="3.50.50.60">
    <property type="entry name" value="FAD/NAD(P)-binding domain"/>
    <property type="match status" value="2"/>
</dbReference>
<comment type="caution">
    <text evidence="9">The sequence shown here is derived from an EMBL/GenBank/DDBJ whole genome shotgun (WGS) entry which is preliminary data.</text>
</comment>